<accession>A0A512H8U3</accession>
<comment type="similarity">
    <text evidence="1 2">Belongs to the UPF0251 family.</text>
</comment>
<organism evidence="4 5">
    <name type="scientific">Pararhodospirillum oryzae</name>
    <dbReference type="NCBI Taxonomy" id="478448"/>
    <lineage>
        <taxon>Bacteria</taxon>
        <taxon>Pseudomonadati</taxon>
        <taxon>Pseudomonadota</taxon>
        <taxon>Alphaproteobacteria</taxon>
        <taxon>Rhodospirillales</taxon>
        <taxon>Rhodospirillaceae</taxon>
        <taxon>Pararhodospirillum</taxon>
    </lineage>
</organism>
<reference evidence="4 5" key="1">
    <citation type="submission" date="2019-07" db="EMBL/GenBank/DDBJ databases">
        <title>Whole genome shotgun sequence of Rhodospirillum oryzae NBRC 107573.</title>
        <authorList>
            <person name="Hosoyama A."/>
            <person name="Uohara A."/>
            <person name="Ohji S."/>
            <person name="Ichikawa N."/>
        </authorList>
    </citation>
    <scope>NUCLEOTIDE SEQUENCE [LARGE SCALE GENOMIC DNA]</scope>
    <source>
        <strain evidence="4 5">NBRC 107573</strain>
    </source>
</reference>
<dbReference type="PANTHER" id="PTHR37478:SF2">
    <property type="entry name" value="UPF0251 PROTEIN TK0562"/>
    <property type="match status" value="1"/>
</dbReference>
<dbReference type="InterPro" id="IPR002852">
    <property type="entry name" value="UPF0251"/>
</dbReference>
<comment type="caution">
    <text evidence="4">The sequence shown here is derived from an EMBL/GenBank/DDBJ whole genome shotgun (WGS) entry which is preliminary data.</text>
</comment>
<evidence type="ECO:0000256" key="3">
    <source>
        <dbReference type="SAM" id="MobiDB-lite"/>
    </source>
</evidence>
<name>A0A512H8U3_9PROT</name>
<dbReference type="SUPFAM" id="SSF88659">
    <property type="entry name" value="Sigma3 and sigma4 domains of RNA polymerase sigma factors"/>
    <property type="match status" value="1"/>
</dbReference>
<sequence>MPRPRRLRRVAAHPPVSYYKPQGIPLRLLSHAVLSVDGLEALRLADALGLDHDEAAARMDVSRPTFSRLLAEARRVVAEALTQGWALRIEGGEYRLASEENGPLEGGASGCPLDEAGHENDPPFAQGE</sequence>
<feature type="region of interest" description="Disordered" evidence="3">
    <location>
        <begin position="98"/>
        <end position="128"/>
    </location>
</feature>
<dbReference type="Proteomes" id="UP000321567">
    <property type="component" value="Unassembled WGS sequence"/>
</dbReference>
<dbReference type="EMBL" id="BJZO01000051">
    <property type="protein sequence ID" value="GEO81876.1"/>
    <property type="molecule type" value="Genomic_DNA"/>
</dbReference>
<dbReference type="RefSeq" id="WP_147163896.1">
    <property type="nucleotide sequence ID" value="NZ_BJZO01000051.1"/>
</dbReference>
<dbReference type="Pfam" id="PF02001">
    <property type="entry name" value="DUF134"/>
    <property type="match status" value="1"/>
</dbReference>
<protein>
    <recommendedName>
        <fullName evidence="2">UPF0251 protein ROR02_20070</fullName>
    </recommendedName>
</protein>
<dbReference type="InterPro" id="IPR036388">
    <property type="entry name" value="WH-like_DNA-bd_sf"/>
</dbReference>
<keyword evidence="5" id="KW-1185">Reference proteome</keyword>
<evidence type="ECO:0000313" key="5">
    <source>
        <dbReference type="Proteomes" id="UP000321567"/>
    </source>
</evidence>
<dbReference type="PANTHER" id="PTHR37478">
    <property type="match status" value="1"/>
</dbReference>
<evidence type="ECO:0000313" key="4">
    <source>
        <dbReference type="EMBL" id="GEO81876.1"/>
    </source>
</evidence>
<evidence type="ECO:0000256" key="2">
    <source>
        <dbReference type="HAMAP-Rule" id="MF_00674"/>
    </source>
</evidence>
<dbReference type="AlphaFoldDB" id="A0A512H8U3"/>
<evidence type="ECO:0000256" key="1">
    <source>
        <dbReference type="ARBA" id="ARBA00009350"/>
    </source>
</evidence>
<proteinExistence type="inferred from homology"/>
<dbReference type="HAMAP" id="MF_00674">
    <property type="entry name" value="UPF0251"/>
    <property type="match status" value="1"/>
</dbReference>
<dbReference type="InterPro" id="IPR013324">
    <property type="entry name" value="RNA_pol_sigma_r3/r4-like"/>
</dbReference>
<dbReference type="OrthoDB" id="280278at2"/>
<gene>
    <name evidence="4" type="ORF">ROR02_20070</name>
</gene>
<dbReference type="Gene3D" id="1.10.10.10">
    <property type="entry name" value="Winged helix-like DNA-binding domain superfamily/Winged helix DNA-binding domain"/>
    <property type="match status" value="1"/>
</dbReference>